<accession>A0ABT1SDG1</accession>
<gene>
    <name evidence="5" type="ORF">NE686_15535</name>
</gene>
<dbReference type="InterPro" id="IPR000086">
    <property type="entry name" value="NUDIX_hydrolase_dom"/>
</dbReference>
<protein>
    <submittedName>
        <fullName evidence="5">NUDIX domain-containing protein</fullName>
    </submittedName>
</protein>
<evidence type="ECO:0000256" key="1">
    <source>
        <dbReference type="ARBA" id="ARBA00005582"/>
    </source>
</evidence>
<feature type="domain" description="Nudix hydrolase" evidence="4">
    <location>
        <begin position="5"/>
        <end position="130"/>
    </location>
</feature>
<name>A0ABT1SDG1_9FIRM</name>
<dbReference type="Gene3D" id="3.90.79.10">
    <property type="entry name" value="Nucleoside Triphosphate Pyrophosphohydrolase"/>
    <property type="match status" value="1"/>
</dbReference>
<dbReference type="PROSITE" id="PS00893">
    <property type="entry name" value="NUDIX_BOX"/>
    <property type="match status" value="1"/>
</dbReference>
<evidence type="ECO:0000313" key="6">
    <source>
        <dbReference type="Proteomes" id="UP001524478"/>
    </source>
</evidence>
<dbReference type="EMBL" id="JANGAC010000013">
    <property type="protein sequence ID" value="MCQ4924513.1"/>
    <property type="molecule type" value="Genomic_DNA"/>
</dbReference>
<keyword evidence="6" id="KW-1185">Reference proteome</keyword>
<dbReference type="SUPFAM" id="SSF55811">
    <property type="entry name" value="Nudix"/>
    <property type="match status" value="1"/>
</dbReference>
<comment type="similarity">
    <text evidence="1 3">Belongs to the Nudix hydrolase family.</text>
</comment>
<dbReference type="RefSeq" id="WP_256312256.1">
    <property type="nucleotide sequence ID" value="NZ_JANGAC010000013.1"/>
</dbReference>
<keyword evidence="2 3" id="KW-0378">Hydrolase</keyword>
<evidence type="ECO:0000256" key="3">
    <source>
        <dbReference type="RuleBase" id="RU003476"/>
    </source>
</evidence>
<evidence type="ECO:0000259" key="4">
    <source>
        <dbReference type="PROSITE" id="PS51462"/>
    </source>
</evidence>
<proteinExistence type="inferred from homology"/>
<evidence type="ECO:0000313" key="5">
    <source>
        <dbReference type="EMBL" id="MCQ4924513.1"/>
    </source>
</evidence>
<dbReference type="PROSITE" id="PS51462">
    <property type="entry name" value="NUDIX"/>
    <property type="match status" value="1"/>
</dbReference>
<evidence type="ECO:0000256" key="2">
    <source>
        <dbReference type="ARBA" id="ARBA00022801"/>
    </source>
</evidence>
<dbReference type="PRINTS" id="PR00502">
    <property type="entry name" value="NUDIXFAMILY"/>
</dbReference>
<dbReference type="Pfam" id="PF00293">
    <property type="entry name" value="NUDIX"/>
    <property type="match status" value="1"/>
</dbReference>
<comment type="caution">
    <text evidence="5">The sequence shown here is derived from an EMBL/GenBank/DDBJ whole genome shotgun (WGS) entry which is preliminary data.</text>
</comment>
<dbReference type="InterPro" id="IPR015797">
    <property type="entry name" value="NUDIX_hydrolase-like_dom_sf"/>
</dbReference>
<organism evidence="5 6">
    <name type="scientific">Tissierella carlieri</name>
    <dbReference type="NCBI Taxonomy" id="689904"/>
    <lineage>
        <taxon>Bacteria</taxon>
        <taxon>Bacillati</taxon>
        <taxon>Bacillota</taxon>
        <taxon>Tissierellia</taxon>
        <taxon>Tissierellales</taxon>
        <taxon>Tissierellaceae</taxon>
        <taxon>Tissierella</taxon>
    </lineage>
</organism>
<dbReference type="PANTHER" id="PTHR43736:SF1">
    <property type="entry name" value="DIHYDRONEOPTERIN TRIPHOSPHATE DIPHOSPHATASE"/>
    <property type="match status" value="1"/>
</dbReference>
<dbReference type="InterPro" id="IPR020084">
    <property type="entry name" value="NUDIX_hydrolase_CS"/>
</dbReference>
<sequence length="142" mass="16887">MKDKRIDIGVKALIFNEDKFLVMHNKGVEEDLWELPGGRMEFGETAEETLKREMLEETGLAVKPIKLLDTWSLIREDYQIAGIIYLCQFEEGEVRLSDEHDAFKWISTDVESLQMMYDDFKIRMLNWNWDEIRGGNYVYRVR</sequence>
<dbReference type="Proteomes" id="UP001524478">
    <property type="component" value="Unassembled WGS sequence"/>
</dbReference>
<dbReference type="InterPro" id="IPR020476">
    <property type="entry name" value="Nudix_hydrolase"/>
</dbReference>
<reference evidence="5 6" key="1">
    <citation type="submission" date="2022-06" db="EMBL/GenBank/DDBJ databases">
        <title>Isolation of gut microbiota from human fecal samples.</title>
        <authorList>
            <person name="Pamer E.G."/>
            <person name="Barat B."/>
            <person name="Waligurski E."/>
            <person name="Medina S."/>
            <person name="Paddock L."/>
            <person name="Mostad J."/>
        </authorList>
    </citation>
    <scope>NUCLEOTIDE SEQUENCE [LARGE SCALE GENOMIC DNA]</scope>
    <source>
        <strain evidence="5 6">DFI.7.95</strain>
    </source>
</reference>
<dbReference type="CDD" id="cd04699">
    <property type="entry name" value="NUDIX_MutT_Nudt1"/>
    <property type="match status" value="1"/>
</dbReference>
<dbReference type="PANTHER" id="PTHR43736">
    <property type="entry name" value="ADP-RIBOSE PYROPHOSPHATASE"/>
    <property type="match status" value="1"/>
</dbReference>